<evidence type="ECO:0000313" key="2">
    <source>
        <dbReference type="Proteomes" id="UP000254260"/>
    </source>
</evidence>
<proteinExistence type="predicted"/>
<evidence type="ECO:0000313" key="1">
    <source>
        <dbReference type="EMBL" id="SUD39495.1"/>
    </source>
</evidence>
<accession>A0A379ITB2</accession>
<protein>
    <submittedName>
        <fullName evidence="1">Uncharacterized protein</fullName>
    </submittedName>
</protein>
<gene>
    <name evidence="1" type="ORF">NCTC10899_02309</name>
</gene>
<dbReference type="Proteomes" id="UP000254260">
    <property type="component" value="Unassembled WGS sequence"/>
</dbReference>
<sequence>MIRQASGLPGEGMAYSVMDYQNFLWRLLCALTEVRLSGDPHGTEGDSLTEASSLINRGLTEGYISAPEFLRLNRLLLSAALYSANLNFPDARNAGPYMPTPVWFKRHKAELAAESMTGVIHMPGYYVVDPVHGKSQTLEATNEKPEPVPAPAAPRELRLLCVLRQSKLVDSPSIVSIGYLPIHTMHRVPPRAMVQGKWADPRYAGLYLRETQATEPTAEVLARCARHRQTYALRAPARAVRAGGVSA</sequence>
<reference evidence="1 2" key="1">
    <citation type="submission" date="2018-06" db="EMBL/GenBank/DDBJ databases">
        <authorList>
            <consortium name="Pathogen Informatics"/>
            <person name="Doyle S."/>
        </authorList>
    </citation>
    <scope>NUCLEOTIDE SEQUENCE [LARGE SCALE GENOMIC DNA]</scope>
    <source>
        <strain evidence="1 2">NCTC10899</strain>
    </source>
</reference>
<dbReference type="EMBL" id="UGUU01000001">
    <property type="protein sequence ID" value="SUD39495.1"/>
    <property type="molecule type" value="Genomic_DNA"/>
</dbReference>
<organism evidence="1 2">
    <name type="scientific">Ectopseudomonas mendocina</name>
    <name type="common">Pseudomonas mendocina</name>
    <dbReference type="NCBI Taxonomy" id="300"/>
    <lineage>
        <taxon>Bacteria</taxon>
        <taxon>Pseudomonadati</taxon>
        <taxon>Pseudomonadota</taxon>
        <taxon>Gammaproteobacteria</taxon>
        <taxon>Pseudomonadales</taxon>
        <taxon>Pseudomonadaceae</taxon>
        <taxon>Ectopseudomonas</taxon>
    </lineage>
</organism>
<dbReference type="AlphaFoldDB" id="A0A379ITB2"/>
<name>A0A379ITB2_ECTME</name>